<dbReference type="GeneID" id="93205285"/>
<dbReference type="PANTHER" id="PTHR43433">
    <property type="entry name" value="HYDROLASE, ALPHA/BETA FOLD FAMILY PROTEIN"/>
    <property type="match status" value="1"/>
</dbReference>
<dbReference type="EMBL" id="HE965806">
    <property type="protein sequence ID" value="CCJ56384.1"/>
    <property type="molecule type" value="Genomic_DNA"/>
</dbReference>
<evidence type="ECO:0000313" key="3">
    <source>
        <dbReference type="Proteomes" id="UP000007564"/>
    </source>
</evidence>
<name>A0A0C6PDD5_BORBO</name>
<feature type="domain" description="AB hydrolase-1" evidence="1">
    <location>
        <begin position="20"/>
        <end position="246"/>
    </location>
</feature>
<protein>
    <submittedName>
        <fullName evidence="2">Putative hydrolase</fullName>
    </submittedName>
</protein>
<dbReference type="GO" id="GO:0016787">
    <property type="term" value="F:hydrolase activity"/>
    <property type="evidence" value="ECO:0007669"/>
    <property type="project" value="UniProtKB-KW"/>
</dbReference>
<dbReference type="Pfam" id="PF00561">
    <property type="entry name" value="Abhydrolase_1"/>
    <property type="match status" value="1"/>
</dbReference>
<dbReference type="InterPro" id="IPR029058">
    <property type="entry name" value="AB_hydrolase_fold"/>
</dbReference>
<proteinExistence type="predicted"/>
<dbReference type="KEGG" id="bbh:BN112_4470"/>
<dbReference type="RefSeq" id="WP_010929090.1">
    <property type="nucleotide sequence ID" value="NC_019382.1"/>
</dbReference>
<evidence type="ECO:0000313" key="2">
    <source>
        <dbReference type="EMBL" id="CCJ56384.1"/>
    </source>
</evidence>
<dbReference type="Proteomes" id="UP000007564">
    <property type="component" value="Chromosome"/>
</dbReference>
<dbReference type="HOGENOM" id="CLU_020336_50_1_4"/>
<dbReference type="OrthoDB" id="8957634at2"/>
<dbReference type="PRINTS" id="PR00111">
    <property type="entry name" value="ABHYDROLASE"/>
</dbReference>
<dbReference type="SUPFAM" id="SSF53474">
    <property type="entry name" value="alpha/beta-Hydrolases"/>
    <property type="match status" value="1"/>
</dbReference>
<sequence>MPHMQLGDVQIHYDVVGDGPPLVMTTGLGTGPQSRQEMIAQLAREYSVVTYHQRGTGKSSPGPQGQAIEALADDIVALMDHLKFERVRLIGLSTGTGKATVVAARHPGRVEKLVLAAPWTHGDDLLDLIQHVRMAAADGMPAELYAQFNAVLLYPPRYRREHASRFAAAAADAAGVKTDAAGLRARLEAILRFDARPLYPLISSSTLVMAARDDLVMPAWFAQSAAASISDARLIVLGEGGHMFPETRTEEFLSLVLPFLRRA</sequence>
<reference evidence="2 3" key="1">
    <citation type="journal article" date="2012" name="BMC Genomics">
        <title>Comparative genomics of the classical Bordetella subspecies: the evolution and exchange of virulence-associated diversity amongst closely related pathogens.</title>
        <authorList>
            <person name="Park J."/>
            <person name="Zhang Y."/>
            <person name="Buboltz A.M."/>
            <person name="Zhang X."/>
            <person name="Schuster S.C."/>
            <person name="Ahuja U."/>
            <person name="Liu M."/>
            <person name="Miller J.F."/>
            <person name="Sebaihia M."/>
            <person name="Bentley S.D."/>
            <person name="Parkhill J."/>
            <person name="Harvill E.T."/>
        </authorList>
    </citation>
    <scope>NUCLEOTIDE SEQUENCE [LARGE SCALE GENOMIC DNA]</scope>
    <source>
        <strain evidence="2 3">253</strain>
    </source>
</reference>
<dbReference type="InterPro" id="IPR000073">
    <property type="entry name" value="AB_hydrolase_1"/>
</dbReference>
<organism evidence="2 3">
    <name type="scientific">Bordetella bronchiseptica 253</name>
    <dbReference type="NCBI Taxonomy" id="568707"/>
    <lineage>
        <taxon>Bacteria</taxon>
        <taxon>Pseudomonadati</taxon>
        <taxon>Pseudomonadota</taxon>
        <taxon>Betaproteobacteria</taxon>
        <taxon>Burkholderiales</taxon>
        <taxon>Alcaligenaceae</taxon>
        <taxon>Bordetella</taxon>
    </lineage>
</organism>
<keyword evidence="2" id="KW-0378">Hydrolase</keyword>
<dbReference type="Gene3D" id="3.40.50.1820">
    <property type="entry name" value="alpha/beta hydrolase"/>
    <property type="match status" value="1"/>
</dbReference>
<gene>
    <name evidence="2" type="ORF">BN112_4470</name>
</gene>
<dbReference type="PANTHER" id="PTHR43433:SF5">
    <property type="entry name" value="AB HYDROLASE-1 DOMAIN-CONTAINING PROTEIN"/>
    <property type="match status" value="1"/>
</dbReference>
<evidence type="ECO:0000259" key="1">
    <source>
        <dbReference type="Pfam" id="PF00561"/>
    </source>
</evidence>
<dbReference type="AlphaFoldDB" id="A0A0C6PDD5"/>
<accession>A0A0C6PDD5</accession>
<dbReference type="InterPro" id="IPR050471">
    <property type="entry name" value="AB_hydrolase"/>
</dbReference>